<gene>
    <name evidence="2" type="ORF">ACFS6J_07290</name>
</gene>
<dbReference type="EMBL" id="JBHUPA010000002">
    <property type="protein sequence ID" value="MFD2961581.1"/>
    <property type="molecule type" value="Genomic_DNA"/>
</dbReference>
<keyword evidence="3" id="KW-1185">Reference proteome</keyword>
<feature type="transmembrane region" description="Helical" evidence="1">
    <location>
        <begin position="79"/>
        <end position="99"/>
    </location>
</feature>
<reference evidence="3" key="1">
    <citation type="journal article" date="2019" name="Int. J. Syst. Evol. Microbiol.">
        <title>The Global Catalogue of Microorganisms (GCM) 10K type strain sequencing project: providing services to taxonomists for standard genome sequencing and annotation.</title>
        <authorList>
            <consortium name="The Broad Institute Genomics Platform"/>
            <consortium name="The Broad Institute Genome Sequencing Center for Infectious Disease"/>
            <person name="Wu L."/>
            <person name="Ma J."/>
        </authorList>
    </citation>
    <scope>NUCLEOTIDE SEQUENCE [LARGE SCALE GENOMIC DNA]</scope>
    <source>
        <strain evidence="3">KCTC 23098</strain>
    </source>
</reference>
<accession>A0ABW6AWR9</accession>
<keyword evidence="1" id="KW-0472">Membrane</keyword>
<organism evidence="2 3">
    <name type="scientific">Olivibacter jilunii</name>
    <dbReference type="NCBI Taxonomy" id="985016"/>
    <lineage>
        <taxon>Bacteria</taxon>
        <taxon>Pseudomonadati</taxon>
        <taxon>Bacteroidota</taxon>
        <taxon>Sphingobacteriia</taxon>
        <taxon>Sphingobacteriales</taxon>
        <taxon>Sphingobacteriaceae</taxon>
        <taxon>Olivibacter</taxon>
    </lineage>
</organism>
<comment type="caution">
    <text evidence="2">The sequence shown here is derived from an EMBL/GenBank/DDBJ whole genome shotgun (WGS) entry which is preliminary data.</text>
</comment>
<protein>
    <submittedName>
        <fullName evidence="2">Uncharacterized protein</fullName>
    </submittedName>
</protein>
<evidence type="ECO:0000313" key="2">
    <source>
        <dbReference type="EMBL" id="MFD2961581.1"/>
    </source>
</evidence>
<evidence type="ECO:0000256" key="1">
    <source>
        <dbReference type="SAM" id="Phobius"/>
    </source>
</evidence>
<keyword evidence="1" id="KW-0812">Transmembrane</keyword>
<dbReference type="Proteomes" id="UP001597560">
    <property type="component" value="Unassembled WGS sequence"/>
</dbReference>
<sequence length="103" mass="12187">MKRKPQVKTIPAPENRGDFAEWFCMVHRISKPSDYLRFQLNMLADLRKIGIDYSIYTILEDDMTEPKIKPDWFRNIPDWFILIVCVSTLIGLVAFLQYITSIF</sequence>
<name>A0ABW6AWR9_9SPHI</name>
<keyword evidence="1" id="KW-1133">Transmembrane helix</keyword>
<evidence type="ECO:0000313" key="3">
    <source>
        <dbReference type="Proteomes" id="UP001597560"/>
    </source>
</evidence>
<proteinExistence type="predicted"/>
<dbReference type="RefSeq" id="WP_377609783.1">
    <property type="nucleotide sequence ID" value="NZ_JBHUPA010000002.1"/>
</dbReference>